<evidence type="ECO:0000313" key="8">
    <source>
        <dbReference type="EMBL" id="TET27520.1"/>
    </source>
</evidence>
<evidence type="ECO:0000256" key="4">
    <source>
        <dbReference type="ARBA" id="ARBA00071664"/>
    </source>
</evidence>
<feature type="compositionally biased region" description="Basic residues" evidence="7">
    <location>
        <begin position="1"/>
        <end position="21"/>
    </location>
</feature>
<gene>
    <name evidence="5 8" type="primary">rpmI</name>
    <name evidence="8" type="ORF">E3J68_04100</name>
</gene>
<comment type="similarity">
    <text evidence="1 5 6">Belongs to the bacterial ribosomal protein bL35 family.</text>
</comment>
<dbReference type="FunFam" id="4.10.410.60:FF:000001">
    <property type="entry name" value="50S ribosomal protein L35"/>
    <property type="match status" value="1"/>
</dbReference>
<name>A0A523TB02_UNCAE</name>
<dbReference type="InterPro" id="IPR001706">
    <property type="entry name" value="Ribosomal_bL35"/>
</dbReference>
<dbReference type="Pfam" id="PF01632">
    <property type="entry name" value="Ribosomal_L35p"/>
    <property type="match status" value="1"/>
</dbReference>
<feature type="compositionally biased region" description="Basic residues" evidence="7">
    <location>
        <begin position="33"/>
        <end position="45"/>
    </location>
</feature>
<dbReference type="InterPro" id="IPR037229">
    <property type="entry name" value="Ribosomal_bL35_sf"/>
</dbReference>
<organism evidence="8 9">
    <name type="scientific">Aerophobetes bacterium</name>
    <dbReference type="NCBI Taxonomy" id="2030807"/>
    <lineage>
        <taxon>Bacteria</taxon>
        <taxon>Candidatus Aerophobota</taxon>
    </lineage>
</organism>
<dbReference type="GO" id="GO:0022625">
    <property type="term" value="C:cytosolic large ribosomal subunit"/>
    <property type="evidence" value="ECO:0007669"/>
    <property type="project" value="TreeGrafter"/>
</dbReference>
<dbReference type="GO" id="GO:0003735">
    <property type="term" value="F:structural constituent of ribosome"/>
    <property type="evidence" value="ECO:0007669"/>
    <property type="project" value="InterPro"/>
</dbReference>
<keyword evidence="3 5" id="KW-0687">Ribonucleoprotein</keyword>
<evidence type="ECO:0000256" key="6">
    <source>
        <dbReference type="RuleBase" id="RU000568"/>
    </source>
</evidence>
<evidence type="ECO:0000256" key="3">
    <source>
        <dbReference type="ARBA" id="ARBA00023274"/>
    </source>
</evidence>
<proteinExistence type="inferred from homology"/>
<dbReference type="PANTHER" id="PTHR33343:SF1">
    <property type="entry name" value="LARGE RIBOSOMAL SUBUNIT PROTEIN BL35M"/>
    <property type="match status" value="1"/>
</dbReference>
<dbReference type="PANTHER" id="PTHR33343">
    <property type="entry name" value="54S RIBOSOMAL PROTEIN BL35M"/>
    <property type="match status" value="1"/>
</dbReference>
<dbReference type="NCBIfam" id="TIGR00001">
    <property type="entry name" value="rpmI_bact"/>
    <property type="match status" value="1"/>
</dbReference>
<dbReference type="EMBL" id="SOJT01000182">
    <property type="protein sequence ID" value="TET27520.1"/>
    <property type="molecule type" value="Genomic_DNA"/>
</dbReference>
<dbReference type="HAMAP" id="MF_00514">
    <property type="entry name" value="Ribosomal_bL35"/>
    <property type="match status" value="1"/>
</dbReference>
<comment type="caution">
    <text evidence="8">The sequence shown here is derived from an EMBL/GenBank/DDBJ whole genome shotgun (WGS) entry which is preliminary data.</text>
</comment>
<sequence length="63" mass="7236">MPKLKSHRGSMKRFRKTKKGTISRSKAYGAHLQTKKSSKRKRGLRKSVLLSAADKKRIKILMP</sequence>
<dbReference type="InterPro" id="IPR021137">
    <property type="entry name" value="Ribosomal_bL35-like"/>
</dbReference>
<evidence type="ECO:0000256" key="1">
    <source>
        <dbReference type="ARBA" id="ARBA00006598"/>
    </source>
</evidence>
<evidence type="ECO:0000256" key="7">
    <source>
        <dbReference type="SAM" id="MobiDB-lite"/>
    </source>
</evidence>
<dbReference type="AlphaFoldDB" id="A0A523TB02"/>
<accession>A0A523TB02</accession>
<evidence type="ECO:0000256" key="5">
    <source>
        <dbReference type="HAMAP-Rule" id="MF_00514"/>
    </source>
</evidence>
<dbReference type="SUPFAM" id="SSF143034">
    <property type="entry name" value="L35p-like"/>
    <property type="match status" value="1"/>
</dbReference>
<keyword evidence="2 5" id="KW-0689">Ribosomal protein</keyword>
<protein>
    <recommendedName>
        <fullName evidence="4 5">Large ribosomal subunit protein bL35</fullName>
    </recommendedName>
</protein>
<reference evidence="8 9" key="1">
    <citation type="submission" date="2019-03" db="EMBL/GenBank/DDBJ databases">
        <title>Metabolic potential of uncultured bacteria and archaea associated with petroleum seepage in deep-sea sediments.</title>
        <authorList>
            <person name="Dong X."/>
            <person name="Hubert C."/>
        </authorList>
    </citation>
    <scope>NUCLEOTIDE SEQUENCE [LARGE SCALE GENOMIC DNA]</scope>
    <source>
        <strain evidence="8">E44_bin3</strain>
    </source>
</reference>
<dbReference type="Gene3D" id="4.10.410.60">
    <property type="match status" value="1"/>
</dbReference>
<dbReference type="PRINTS" id="PR00064">
    <property type="entry name" value="RIBOSOMALL35"/>
</dbReference>
<dbReference type="PROSITE" id="PS00936">
    <property type="entry name" value="RIBOSOMAL_L35"/>
    <property type="match status" value="1"/>
</dbReference>
<evidence type="ECO:0000256" key="2">
    <source>
        <dbReference type="ARBA" id="ARBA00022980"/>
    </source>
</evidence>
<dbReference type="InterPro" id="IPR018265">
    <property type="entry name" value="Ribosomal_bL35_CS"/>
</dbReference>
<dbReference type="GO" id="GO:0006412">
    <property type="term" value="P:translation"/>
    <property type="evidence" value="ECO:0007669"/>
    <property type="project" value="UniProtKB-UniRule"/>
</dbReference>
<feature type="region of interest" description="Disordered" evidence="7">
    <location>
        <begin position="1"/>
        <end position="50"/>
    </location>
</feature>
<evidence type="ECO:0000313" key="9">
    <source>
        <dbReference type="Proteomes" id="UP000316517"/>
    </source>
</evidence>
<dbReference type="Proteomes" id="UP000316517">
    <property type="component" value="Unassembled WGS sequence"/>
</dbReference>